<reference evidence="2" key="1">
    <citation type="journal article" date="2022" name="bioRxiv">
        <title>Sequencing and chromosome-scale assembly of the giantPleurodeles waltlgenome.</title>
        <authorList>
            <person name="Brown T."/>
            <person name="Elewa A."/>
            <person name="Iarovenko S."/>
            <person name="Subramanian E."/>
            <person name="Araus A.J."/>
            <person name="Petzold A."/>
            <person name="Susuki M."/>
            <person name="Suzuki K.-i.T."/>
            <person name="Hayashi T."/>
            <person name="Toyoda A."/>
            <person name="Oliveira C."/>
            <person name="Osipova E."/>
            <person name="Leigh N.D."/>
            <person name="Simon A."/>
            <person name="Yun M.H."/>
        </authorList>
    </citation>
    <scope>NUCLEOTIDE SEQUENCE</scope>
    <source>
        <strain evidence="2">20211129_DDA</strain>
        <tissue evidence="2">Liver</tissue>
    </source>
</reference>
<keyword evidence="3" id="KW-1185">Reference proteome</keyword>
<evidence type="ECO:0000313" key="3">
    <source>
        <dbReference type="Proteomes" id="UP001066276"/>
    </source>
</evidence>
<gene>
    <name evidence="2" type="ORF">NDU88_005313</name>
</gene>
<organism evidence="2 3">
    <name type="scientific">Pleurodeles waltl</name>
    <name type="common">Iberian ribbed newt</name>
    <dbReference type="NCBI Taxonomy" id="8319"/>
    <lineage>
        <taxon>Eukaryota</taxon>
        <taxon>Metazoa</taxon>
        <taxon>Chordata</taxon>
        <taxon>Craniata</taxon>
        <taxon>Vertebrata</taxon>
        <taxon>Euteleostomi</taxon>
        <taxon>Amphibia</taxon>
        <taxon>Batrachia</taxon>
        <taxon>Caudata</taxon>
        <taxon>Salamandroidea</taxon>
        <taxon>Salamandridae</taxon>
        <taxon>Pleurodelinae</taxon>
        <taxon>Pleurodeles</taxon>
    </lineage>
</organism>
<feature type="region of interest" description="Disordered" evidence="1">
    <location>
        <begin position="129"/>
        <end position="152"/>
    </location>
</feature>
<feature type="compositionally biased region" description="Basic and acidic residues" evidence="1">
    <location>
        <begin position="131"/>
        <end position="140"/>
    </location>
</feature>
<feature type="compositionally biased region" description="Basic and acidic residues" evidence="1">
    <location>
        <begin position="34"/>
        <end position="52"/>
    </location>
</feature>
<feature type="region of interest" description="Disordered" evidence="1">
    <location>
        <begin position="26"/>
        <end position="74"/>
    </location>
</feature>
<sequence length="152" mass="16434">MLESPRGTQRNLFDASVKDHAYVTQGAVSPGYAGREEKESGNPGELGRHEAGVEPESQGAAARNGESRKASQVPGALPKLHRTFGQIGTCAAVEDIIIGTDYSAFQFLLDSINTQNPMKPCLKEAPFAQEEIEHTKDNDQMTKSQKGYQKAA</sequence>
<comment type="caution">
    <text evidence="2">The sequence shown here is derived from an EMBL/GenBank/DDBJ whole genome shotgun (WGS) entry which is preliminary data.</text>
</comment>
<accession>A0AAV7ULR0</accession>
<evidence type="ECO:0000256" key="1">
    <source>
        <dbReference type="SAM" id="MobiDB-lite"/>
    </source>
</evidence>
<name>A0AAV7ULR0_PLEWA</name>
<proteinExistence type="predicted"/>
<dbReference type="AlphaFoldDB" id="A0AAV7ULR0"/>
<feature type="compositionally biased region" description="Polar residues" evidence="1">
    <location>
        <begin position="141"/>
        <end position="152"/>
    </location>
</feature>
<evidence type="ECO:0000313" key="2">
    <source>
        <dbReference type="EMBL" id="KAJ1188552.1"/>
    </source>
</evidence>
<protein>
    <submittedName>
        <fullName evidence="2">Uncharacterized protein</fullName>
    </submittedName>
</protein>
<dbReference type="EMBL" id="JANPWB010000005">
    <property type="protein sequence ID" value="KAJ1188552.1"/>
    <property type="molecule type" value="Genomic_DNA"/>
</dbReference>
<dbReference type="Proteomes" id="UP001066276">
    <property type="component" value="Chromosome 3_1"/>
</dbReference>